<keyword evidence="3" id="KW-1185">Reference proteome</keyword>
<dbReference type="PIRSF" id="PIRSF000126">
    <property type="entry name" value="11-beta-HSD1"/>
    <property type="match status" value="1"/>
</dbReference>
<name>A0A401ZSM9_9CHLR</name>
<evidence type="ECO:0000256" key="1">
    <source>
        <dbReference type="ARBA" id="ARBA00023002"/>
    </source>
</evidence>
<reference evidence="3" key="1">
    <citation type="submission" date="2018-12" db="EMBL/GenBank/DDBJ databases">
        <title>Tengunoibacter tsumagoiensis gen. nov., sp. nov., Dictyobacter kobayashii sp. nov., D. alpinus sp. nov., and D. joshuensis sp. nov. and description of Dictyobacteraceae fam. nov. within the order Ktedonobacterales isolated from Tengu-no-mugimeshi.</title>
        <authorList>
            <person name="Wang C.M."/>
            <person name="Zheng Y."/>
            <person name="Sakai Y."/>
            <person name="Toyoda A."/>
            <person name="Minakuchi Y."/>
            <person name="Abe K."/>
            <person name="Yokota A."/>
            <person name="Yabe S."/>
        </authorList>
    </citation>
    <scope>NUCLEOTIDE SEQUENCE [LARGE SCALE GENOMIC DNA]</scope>
    <source>
        <strain evidence="3">S-27</strain>
    </source>
</reference>
<dbReference type="SUPFAM" id="SSF51735">
    <property type="entry name" value="NAD(P)-binding Rossmann-fold domains"/>
    <property type="match status" value="1"/>
</dbReference>
<dbReference type="PANTHER" id="PTHR43899">
    <property type="entry name" value="RH59310P"/>
    <property type="match status" value="1"/>
</dbReference>
<dbReference type="Gene3D" id="3.40.50.720">
    <property type="entry name" value="NAD(P)-binding Rossmann-like Domain"/>
    <property type="match status" value="1"/>
</dbReference>
<gene>
    <name evidence="2" type="ORF">KDAU_72020</name>
</gene>
<sequence length="277" mass="29923">MPTTIAFQQRYGPWALVTGAASGLGKEFTNQLAARQLNVVAIDIQPDKLQEQVAFLQREYGVQTKALVVDLADPAFLTEVQKGTDDLEIGLVANVAGLSSVAPLLDVPLETLQRQIAINCYAPLTLSHHFGRLMRERGRGGIVFFSSASALQGTALVTNYAATKAYNLILAEGLWDELRSSGVDVLGFAPGATNTPGFHYAQPHYKSVTMPYMEATPTVAEAIAALGRTPSHIAGRGNRAAAILTTRILPRKQAIKLFGDNMRKLYPHHLTSGKNEI</sequence>
<evidence type="ECO:0000313" key="3">
    <source>
        <dbReference type="Proteomes" id="UP000287224"/>
    </source>
</evidence>
<dbReference type="Proteomes" id="UP000287224">
    <property type="component" value="Unassembled WGS sequence"/>
</dbReference>
<dbReference type="GO" id="GO:0016491">
    <property type="term" value="F:oxidoreductase activity"/>
    <property type="evidence" value="ECO:0007669"/>
    <property type="project" value="UniProtKB-KW"/>
</dbReference>
<keyword evidence="1" id="KW-0560">Oxidoreductase</keyword>
<dbReference type="PANTHER" id="PTHR43899:SF4">
    <property type="entry name" value="17 BETA-HYDROXYSTEROID DEHYDROGENASE TYPE 3"/>
    <property type="match status" value="1"/>
</dbReference>
<dbReference type="InterPro" id="IPR051019">
    <property type="entry name" value="VLCFA-Steroid_DH"/>
</dbReference>
<dbReference type="OrthoDB" id="9808814at2"/>
<proteinExistence type="predicted"/>
<dbReference type="InterPro" id="IPR002347">
    <property type="entry name" value="SDR_fam"/>
</dbReference>
<comment type="caution">
    <text evidence="2">The sequence shown here is derived from an EMBL/GenBank/DDBJ whole genome shotgun (WGS) entry which is preliminary data.</text>
</comment>
<dbReference type="RefSeq" id="WP_126602690.1">
    <property type="nucleotide sequence ID" value="NZ_BIFQ01000002.1"/>
</dbReference>
<dbReference type="Pfam" id="PF00106">
    <property type="entry name" value="adh_short"/>
    <property type="match status" value="1"/>
</dbReference>
<evidence type="ECO:0000313" key="2">
    <source>
        <dbReference type="EMBL" id="GCE09873.1"/>
    </source>
</evidence>
<dbReference type="InterPro" id="IPR036291">
    <property type="entry name" value="NAD(P)-bd_dom_sf"/>
</dbReference>
<protein>
    <submittedName>
        <fullName evidence="2">Short-chain dehydrogenase</fullName>
    </submittedName>
</protein>
<organism evidence="2 3">
    <name type="scientific">Dictyobacter aurantiacus</name>
    <dbReference type="NCBI Taxonomy" id="1936993"/>
    <lineage>
        <taxon>Bacteria</taxon>
        <taxon>Bacillati</taxon>
        <taxon>Chloroflexota</taxon>
        <taxon>Ktedonobacteria</taxon>
        <taxon>Ktedonobacterales</taxon>
        <taxon>Dictyobacteraceae</taxon>
        <taxon>Dictyobacter</taxon>
    </lineage>
</organism>
<dbReference type="AlphaFoldDB" id="A0A401ZSM9"/>
<dbReference type="PRINTS" id="PR00081">
    <property type="entry name" value="GDHRDH"/>
</dbReference>
<accession>A0A401ZSM9</accession>
<dbReference type="EMBL" id="BIFQ01000002">
    <property type="protein sequence ID" value="GCE09873.1"/>
    <property type="molecule type" value="Genomic_DNA"/>
</dbReference>